<feature type="domain" description="Ig-like" evidence="4">
    <location>
        <begin position="260"/>
        <end position="350"/>
    </location>
</feature>
<dbReference type="PANTHER" id="PTHR23278:SF19">
    <property type="entry name" value="OBSCURIN"/>
    <property type="match status" value="1"/>
</dbReference>
<comment type="caution">
    <text evidence="5">The sequence shown here is derived from an EMBL/GenBank/DDBJ whole genome shotgun (WGS) entry which is preliminary data.</text>
</comment>
<accession>A0AAQ4DCT4</accession>
<dbReference type="InterPro" id="IPR007110">
    <property type="entry name" value="Ig-like_dom"/>
</dbReference>
<dbReference type="Proteomes" id="UP001321473">
    <property type="component" value="Unassembled WGS sequence"/>
</dbReference>
<proteinExistence type="predicted"/>
<name>A0AAQ4DCT4_AMBAM</name>
<feature type="domain" description="Ig-like" evidence="4">
    <location>
        <begin position="55"/>
        <end position="161"/>
    </location>
</feature>
<sequence>MTPNTTDDEVSLVLWYKDDSTTPIYSCDARRSRLAQAHHAPADWLGHRAYLRLEPGAEQQAALELYPVHEEDEGLYRCRVDFRKARTRNYEVLLKVIRSPPPVVTWWRESFLLDDQYNVTSQGISRNELLLPSLGRNDLMATFTCLATNNNISFPVSASVTVDLNFRPLSVWIEGEPRPLSAGKPVTLRCRSAGSRPPAVVEWWKAGVRMNASQANGTSALTFVPVSEDSGKQLSCRAENALIAGSAIEDGWKLEVHYVPQLNLRLGSKLRHQHIQEGNDVFLECDIRASPWVSDIGWRFEGRDLATNTSAGLIVSNQSLVLQKVDRHARGRYTCTATNAEGMGESNAVNLRVR</sequence>
<dbReference type="PANTHER" id="PTHR23278">
    <property type="entry name" value="SIDESTEP PROTEIN"/>
    <property type="match status" value="1"/>
</dbReference>
<evidence type="ECO:0000259" key="4">
    <source>
        <dbReference type="PROSITE" id="PS50835"/>
    </source>
</evidence>
<keyword evidence="6" id="KW-1185">Reference proteome</keyword>
<feature type="non-terminal residue" evidence="5">
    <location>
        <position position="354"/>
    </location>
</feature>
<dbReference type="EMBL" id="JARKHS020032331">
    <property type="protein sequence ID" value="KAK8760274.1"/>
    <property type="molecule type" value="Genomic_DNA"/>
</dbReference>
<evidence type="ECO:0000256" key="3">
    <source>
        <dbReference type="ARBA" id="ARBA00023157"/>
    </source>
</evidence>
<dbReference type="Pfam" id="PF08205">
    <property type="entry name" value="C2-set_2"/>
    <property type="match status" value="1"/>
</dbReference>
<dbReference type="InterPro" id="IPR036179">
    <property type="entry name" value="Ig-like_dom_sf"/>
</dbReference>
<evidence type="ECO:0000256" key="1">
    <source>
        <dbReference type="ARBA" id="ARBA00004167"/>
    </source>
</evidence>
<dbReference type="SUPFAM" id="SSF48726">
    <property type="entry name" value="Immunoglobulin"/>
    <property type="match status" value="4"/>
</dbReference>
<evidence type="ECO:0000313" key="6">
    <source>
        <dbReference type="Proteomes" id="UP001321473"/>
    </source>
</evidence>
<dbReference type="PROSITE" id="PS50835">
    <property type="entry name" value="IG_LIKE"/>
    <property type="match status" value="3"/>
</dbReference>
<evidence type="ECO:0000313" key="5">
    <source>
        <dbReference type="EMBL" id="KAK8760274.1"/>
    </source>
</evidence>
<gene>
    <name evidence="5" type="ORF">V5799_028459</name>
</gene>
<dbReference type="Pfam" id="PF07679">
    <property type="entry name" value="I-set"/>
    <property type="match status" value="1"/>
</dbReference>
<dbReference type="Gene3D" id="2.60.40.10">
    <property type="entry name" value="Immunoglobulins"/>
    <property type="match status" value="4"/>
</dbReference>
<dbReference type="SMART" id="SM00408">
    <property type="entry name" value="IGc2"/>
    <property type="match status" value="2"/>
</dbReference>
<dbReference type="SMART" id="SM00409">
    <property type="entry name" value="IG"/>
    <property type="match status" value="3"/>
</dbReference>
<dbReference type="InterPro" id="IPR003599">
    <property type="entry name" value="Ig_sub"/>
</dbReference>
<keyword evidence="3" id="KW-1015">Disulfide bond</keyword>
<feature type="domain" description="Ig-like" evidence="4">
    <location>
        <begin position="168"/>
        <end position="255"/>
    </location>
</feature>
<dbReference type="InterPro" id="IPR003598">
    <property type="entry name" value="Ig_sub2"/>
</dbReference>
<comment type="subcellular location">
    <subcellularLocation>
        <location evidence="1">Membrane</location>
        <topology evidence="1">Single-pass membrane protein</topology>
    </subcellularLocation>
</comment>
<keyword evidence="2" id="KW-0472">Membrane</keyword>
<protein>
    <recommendedName>
        <fullName evidence="4">Ig-like domain-containing protein</fullName>
    </recommendedName>
</protein>
<dbReference type="InterPro" id="IPR013783">
    <property type="entry name" value="Ig-like_fold"/>
</dbReference>
<dbReference type="GO" id="GO:0016020">
    <property type="term" value="C:membrane"/>
    <property type="evidence" value="ECO:0007669"/>
    <property type="project" value="UniProtKB-SubCell"/>
</dbReference>
<dbReference type="InterPro" id="IPR013162">
    <property type="entry name" value="CD80_C2-set"/>
</dbReference>
<dbReference type="CDD" id="cd00096">
    <property type="entry name" value="Ig"/>
    <property type="match status" value="1"/>
</dbReference>
<evidence type="ECO:0000256" key="2">
    <source>
        <dbReference type="ARBA" id="ARBA00023136"/>
    </source>
</evidence>
<organism evidence="5 6">
    <name type="scientific">Amblyomma americanum</name>
    <name type="common">Lone star tick</name>
    <dbReference type="NCBI Taxonomy" id="6943"/>
    <lineage>
        <taxon>Eukaryota</taxon>
        <taxon>Metazoa</taxon>
        <taxon>Ecdysozoa</taxon>
        <taxon>Arthropoda</taxon>
        <taxon>Chelicerata</taxon>
        <taxon>Arachnida</taxon>
        <taxon>Acari</taxon>
        <taxon>Parasitiformes</taxon>
        <taxon>Ixodida</taxon>
        <taxon>Ixodoidea</taxon>
        <taxon>Ixodidae</taxon>
        <taxon>Amblyomminae</taxon>
        <taxon>Amblyomma</taxon>
    </lineage>
</organism>
<dbReference type="AlphaFoldDB" id="A0AAQ4DCT4"/>
<dbReference type="InterPro" id="IPR013098">
    <property type="entry name" value="Ig_I-set"/>
</dbReference>
<reference evidence="5 6" key="1">
    <citation type="journal article" date="2023" name="Arcadia Sci">
        <title>De novo assembly of a long-read Amblyomma americanum tick genome.</title>
        <authorList>
            <person name="Chou S."/>
            <person name="Poskanzer K.E."/>
            <person name="Rollins M."/>
            <person name="Thuy-Boun P.S."/>
        </authorList>
    </citation>
    <scope>NUCLEOTIDE SEQUENCE [LARGE SCALE GENOMIC DNA]</scope>
    <source>
        <strain evidence="5">F_SG_1</strain>
        <tissue evidence="5">Salivary glands</tissue>
    </source>
</reference>